<organism evidence="2 3">
    <name type="scientific">Leptosia nina</name>
    <dbReference type="NCBI Taxonomy" id="320188"/>
    <lineage>
        <taxon>Eukaryota</taxon>
        <taxon>Metazoa</taxon>
        <taxon>Ecdysozoa</taxon>
        <taxon>Arthropoda</taxon>
        <taxon>Hexapoda</taxon>
        <taxon>Insecta</taxon>
        <taxon>Pterygota</taxon>
        <taxon>Neoptera</taxon>
        <taxon>Endopterygota</taxon>
        <taxon>Lepidoptera</taxon>
        <taxon>Glossata</taxon>
        <taxon>Ditrysia</taxon>
        <taxon>Papilionoidea</taxon>
        <taxon>Pieridae</taxon>
        <taxon>Pierinae</taxon>
        <taxon>Leptosia</taxon>
    </lineage>
</organism>
<dbReference type="InterPro" id="IPR027417">
    <property type="entry name" value="P-loop_NTPase"/>
</dbReference>
<dbReference type="Proteomes" id="UP001497472">
    <property type="component" value="Unassembled WGS sequence"/>
</dbReference>
<sequence length="193" mass="21780">MRVQLFSDVESGAYAQKLLEIGEVHLNTDQEGMVLFTQQFCHAVETENELTEQVFPNLQQNILDENWLCERTILAPKNETVAKINKKILAEINSDTSVYNSIDTVMSSDDTTSYPVEFLNSLELSGVPSHNLELKVGVPVLLMRNLDAPRLCNGTRLRVTELGRPLVCLKRRSALEKCLPLHALDVYLRQNVP</sequence>
<protein>
    <recommendedName>
        <fullName evidence="1">DNA helicase Pif1-like 2B domain-containing protein</fullName>
    </recommendedName>
</protein>
<feature type="domain" description="DNA helicase Pif1-like 2B" evidence="1">
    <location>
        <begin position="117"/>
        <end position="162"/>
    </location>
</feature>
<name>A0AAV1JGB0_9NEOP</name>
<dbReference type="PANTHER" id="PTHR10492">
    <property type="match status" value="1"/>
</dbReference>
<dbReference type="PANTHER" id="PTHR10492:SF57">
    <property type="entry name" value="ATP-DEPENDENT DNA HELICASE"/>
    <property type="match status" value="1"/>
</dbReference>
<dbReference type="Pfam" id="PF21530">
    <property type="entry name" value="Pif1_2B_dom"/>
    <property type="match status" value="1"/>
</dbReference>
<accession>A0AAV1JGB0</accession>
<evidence type="ECO:0000259" key="1">
    <source>
        <dbReference type="Pfam" id="PF21530"/>
    </source>
</evidence>
<dbReference type="AlphaFoldDB" id="A0AAV1JGB0"/>
<evidence type="ECO:0000313" key="2">
    <source>
        <dbReference type="EMBL" id="CAK1547956.1"/>
    </source>
</evidence>
<dbReference type="InterPro" id="IPR049163">
    <property type="entry name" value="Pif1-like_2B_dom"/>
</dbReference>
<proteinExistence type="predicted"/>
<comment type="caution">
    <text evidence="2">The sequence shown here is derived from an EMBL/GenBank/DDBJ whole genome shotgun (WGS) entry which is preliminary data.</text>
</comment>
<gene>
    <name evidence="2" type="ORF">LNINA_LOCUS7391</name>
</gene>
<evidence type="ECO:0000313" key="3">
    <source>
        <dbReference type="Proteomes" id="UP001497472"/>
    </source>
</evidence>
<reference evidence="2 3" key="1">
    <citation type="submission" date="2023-11" db="EMBL/GenBank/DDBJ databases">
        <authorList>
            <person name="Okamura Y."/>
        </authorList>
    </citation>
    <scope>NUCLEOTIDE SEQUENCE [LARGE SCALE GENOMIC DNA]</scope>
</reference>
<dbReference type="EMBL" id="CAVLEF010000010">
    <property type="protein sequence ID" value="CAK1547956.1"/>
    <property type="molecule type" value="Genomic_DNA"/>
</dbReference>
<dbReference type="SUPFAM" id="SSF52540">
    <property type="entry name" value="P-loop containing nucleoside triphosphate hydrolases"/>
    <property type="match status" value="1"/>
</dbReference>
<keyword evidence="3" id="KW-1185">Reference proteome</keyword>